<sequence length="481" mass="55018">MFWTEVVKEDLRNFGVDRQFRRDVRFRRIWNSDEWIDSLQALAEDREGETKIRLMEMGRDVAQHWLSTPNIEPAMDTAERLAIEDQVNRLNMAIEKYNTELILKKSGLYNEKTCDLIESPADLIGHIYTNCIDWKSAKDREEKIAVVEQLARANHLRNLSQIQEDLVMGWLIADKVDDAYAVDPNDTMGNVGLDLGMCGSDENEVFLLPFFDVAVDKIVHVLKLINMDKIMVDLITYLRRDASTVAGGFRTIVRAACVLLRAYTNTQLKKANYDQVKICVDLDAVLYGRLLDLAHVDIPLDTFRRQEKSVVVRGLVTPGVRWTPQLAFLIASLIVDNEIADKSVVEMVLNRLQAAQKREMFVTLLTFCRQEKKLHRTKNLAMLWARAVDWSLGNIENVTGEMRDKFENWFYFAVSCPVEGGRGFDSIKSALRARNYVVAAYLIGIVGSFTQKCSTLDYTTVNPQQELVFNWTNTAINDVTV</sequence>
<name>A0ABR1DFA7_NECAM</name>
<dbReference type="PANTHER" id="PTHR15688:SF1">
    <property type="entry name" value="KINETOCHORE-ASSOCIATED PROTEIN 1"/>
    <property type="match status" value="1"/>
</dbReference>
<keyword evidence="3" id="KW-1185">Reference proteome</keyword>
<evidence type="ECO:0000313" key="2">
    <source>
        <dbReference type="EMBL" id="KAK6749174.1"/>
    </source>
</evidence>
<dbReference type="InterPro" id="IPR052802">
    <property type="entry name" value="KNTC1"/>
</dbReference>
<evidence type="ECO:0000313" key="3">
    <source>
        <dbReference type="Proteomes" id="UP001303046"/>
    </source>
</evidence>
<accession>A0ABR1DFA7</accession>
<dbReference type="Pfam" id="PF10493">
    <property type="entry name" value="Rod_C"/>
    <property type="match status" value="1"/>
</dbReference>
<evidence type="ECO:0000259" key="1">
    <source>
        <dbReference type="Pfam" id="PF10493"/>
    </source>
</evidence>
<reference evidence="2 3" key="1">
    <citation type="submission" date="2023-08" db="EMBL/GenBank/DDBJ databases">
        <title>A Necator americanus chromosomal reference genome.</title>
        <authorList>
            <person name="Ilik V."/>
            <person name="Petrzelkova K.J."/>
            <person name="Pardy F."/>
            <person name="Fuh T."/>
            <person name="Niatou-Singa F.S."/>
            <person name="Gouil Q."/>
            <person name="Baker L."/>
            <person name="Ritchie M.E."/>
            <person name="Jex A.R."/>
            <person name="Gazzola D."/>
            <person name="Li H."/>
            <person name="Toshio Fujiwara R."/>
            <person name="Zhan B."/>
            <person name="Aroian R.V."/>
            <person name="Pafco B."/>
            <person name="Schwarz E.M."/>
        </authorList>
    </citation>
    <scope>NUCLEOTIDE SEQUENCE [LARGE SCALE GENOMIC DNA]</scope>
    <source>
        <strain evidence="2 3">Aroian</strain>
        <tissue evidence="2">Whole animal</tissue>
    </source>
</reference>
<gene>
    <name evidence="2" type="primary">Necator_chrIV.g14940</name>
    <name evidence="2" type="ORF">RB195_001645</name>
</gene>
<proteinExistence type="predicted"/>
<dbReference type="InterPro" id="IPR019527">
    <property type="entry name" value="RZZ-complex_KNTC1/ROD_C"/>
</dbReference>
<feature type="domain" description="RZZ complex subunit KNTC1/ROD C-terminal" evidence="1">
    <location>
        <begin position="44"/>
        <end position="418"/>
    </location>
</feature>
<comment type="caution">
    <text evidence="2">The sequence shown here is derived from an EMBL/GenBank/DDBJ whole genome shotgun (WGS) entry which is preliminary data.</text>
</comment>
<dbReference type="EMBL" id="JAVFWL010000004">
    <property type="protein sequence ID" value="KAK6749174.1"/>
    <property type="molecule type" value="Genomic_DNA"/>
</dbReference>
<organism evidence="2 3">
    <name type="scientific">Necator americanus</name>
    <name type="common">Human hookworm</name>
    <dbReference type="NCBI Taxonomy" id="51031"/>
    <lineage>
        <taxon>Eukaryota</taxon>
        <taxon>Metazoa</taxon>
        <taxon>Ecdysozoa</taxon>
        <taxon>Nematoda</taxon>
        <taxon>Chromadorea</taxon>
        <taxon>Rhabditida</taxon>
        <taxon>Rhabditina</taxon>
        <taxon>Rhabditomorpha</taxon>
        <taxon>Strongyloidea</taxon>
        <taxon>Ancylostomatidae</taxon>
        <taxon>Bunostominae</taxon>
        <taxon>Necator</taxon>
    </lineage>
</organism>
<dbReference type="Proteomes" id="UP001303046">
    <property type="component" value="Unassembled WGS sequence"/>
</dbReference>
<protein>
    <recommendedName>
        <fullName evidence="1">RZZ complex subunit KNTC1/ROD C-terminal domain-containing protein</fullName>
    </recommendedName>
</protein>
<dbReference type="PANTHER" id="PTHR15688">
    <property type="entry name" value="KINETOCHORE-ASSOCIATED PROTEIN 1"/>
    <property type="match status" value="1"/>
</dbReference>